<evidence type="ECO:0000313" key="2">
    <source>
        <dbReference type="Proteomes" id="UP001229355"/>
    </source>
</evidence>
<evidence type="ECO:0008006" key="3">
    <source>
        <dbReference type="Google" id="ProtNLM"/>
    </source>
</evidence>
<dbReference type="RefSeq" id="WP_280661870.1">
    <property type="nucleotide sequence ID" value="NZ_CP120374.1"/>
</dbReference>
<dbReference type="Proteomes" id="UP001229355">
    <property type="component" value="Chromosome 2"/>
</dbReference>
<reference evidence="1 2" key="1">
    <citation type="submission" date="2023-03" db="EMBL/GenBank/DDBJ databases">
        <authorList>
            <person name="Kaur S."/>
            <person name="Espinosa-Saiz D."/>
            <person name="Velazquez E."/>
            <person name="Menendez E."/>
            <person name="diCenzo G.C."/>
        </authorList>
    </citation>
    <scope>NUCLEOTIDE SEQUENCE [LARGE SCALE GENOMIC DNA]</scope>
    <source>
        <strain evidence="1 2">LMG 24692</strain>
    </source>
</reference>
<proteinExistence type="predicted"/>
<gene>
    <name evidence="1" type="ORF">PZN02_005232</name>
</gene>
<accession>A0ABY8DG67</accession>
<dbReference type="Pfam" id="PF19991">
    <property type="entry name" value="HMA_2"/>
    <property type="match status" value="1"/>
</dbReference>
<protein>
    <recommendedName>
        <fullName evidence="3">Heavy-metal-associated domain-containing protein</fullName>
    </recommendedName>
</protein>
<name>A0ABY8DG67_9HYPH</name>
<keyword evidence="2" id="KW-1185">Reference proteome</keyword>
<organism evidence="1 2">
    <name type="scientific">Sinorhizobium garamanticum</name>
    <dbReference type="NCBI Taxonomy" id="680247"/>
    <lineage>
        <taxon>Bacteria</taxon>
        <taxon>Pseudomonadati</taxon>
        <taxon>Pseudomonadota</taxon>
        <taxon>Alphaproteobacteria</taxon>
        <taxon>Hyphomicrobiales</taxon>
        <taxon>Rhizobiaceae</taxon>
        <taxon>Sinorhizobium/Ensifer group</taxon>
        <taxon>Sinorhizobium</taxon>
    </lineage>
</organism>
<sequence length="173" mass="18725">MPSRNYAQIIHRARGRVRIRIPARRHHASYFDELRTNLLACEGIVAVQVNPLTATVLIEHDESCDLTSLDHLLSGLDRANARREPLCERQPLPPVARIDAHVRTLSGGEMDLGSLIVKVALALISRQPGGLIVELGVEAATRSALWLATPAARPVAPAGPEIAEQRHALPAAA</sequence>
<dbReference type="EMBL" id="CP120374">
    <property type="protein sequence ID" value="WEX89900.1"/>
    <property type="molecule type" value="Genomic_DNA"/>
</dbReference>
<evidence type="ECO:0000313" key="1">
    <source>
        <dbReference type="EMBL" id="WEX89900.1"/>
    </source>
</evidence>